<reference evidence="4" key="1">
    <citation type="journal article" date="2022" name="Phytopathology">
        <title>Whole genome sequencing-based tracing of a 2022 introduction and outbreak of Xanthomonas hortorum pv. pelargonii.</title>
        <authorList>
            <person name="Iruegas Bocardo F."/>
            <person name="Weisberg A.J."/>
            <person name="Riutta E.R."/>
            <person name="Kilday K.B."/>
            <person name="Bonkowski J.C."/>
            <person name="Creswell T.C."/>
            <person name="Daughtrey M."/>
            <person name="Rane K.K."/>
            <person name="Grunwald N.J."/>
            <person name="Chang J.H."/>
            <person name="Putnam M."/>
        </authorList>
    </citation>
    <scope>NUCLEOTIDE SEQUENCE</scope>
    <source>
        <strain evidence="4">22-338</strain>
    </source>
</reference>
<accession>A0A9X4H9S4</accession>
<feature type="region of interest" description="Disordered" evidence="2">
    <location>
        <begin position="329"/>
        <end position="351"/>
    </location>
</feature>
<dbReference type="AlphaFoldDB" id="A0A9X4H9S4"/>
<gene>
    <name evidence="4" type="ORF">NY667_21460</name>
</gene>
<sequence length="351" mass="39571">MARSGLYKSDVQRARDSLRATGTHPSVDAVRVALGNTGSKTTIHRYLRELEEEEGQGVGAKISVSDALQDLIARLAERLHSEADTVVAQAQARFQAQLQERTQALEQARQEADSLTTQLQRCETVLQAEREAGDAARGEVARRTTELAQLEERISGLTVRVAEHDAHAKSLEHKHEHAREALEHYRTSVKDQREQEQRRHEHQVQELQVALRQANEALTAKNHDLMQLNRDNGQWLERHTRLERELAQACQRADAQQRERDALRLAATEYQALQVRWTGDVQALESVRTELAAARTDLIEERQRREHAEADTLRATVRLGTLEQLLEQLRPPRPVGEPEKAISAGTTPGGS</sequence>
<name>A0A9X4H9S4_9XANT</name>
<dbReference type="Proteomes" id="UP001140230">
    <property type="component" value="Unassembled WGS sequence"/>
</dbReference>
<dbReference type="EMBL" id="JANWTP010000111">
    <property type="protein sequence ID" value="MDC8640303.1"/>
    <property type="molecule type" value="Genomic_DNA"/>
</dbReference>
<feature type="domain" description="KfrA N-terminal DNA-binding" evidence="3">
    <location>
        <begin position="8"/>
        <end position="119"/>
    </location>
</feature>
<proteinExistence type="predicted"/>
<evidence type="ECO:0000313" key="5">
    <source>
        <dbReference type="Proteomes" id="UP001140230"/>
    </source>
</evidence>
<dbReference type="Pfam" id="PF11740">
    <property type="entry name" value="KfrA_N"/>
    <property type="match status" value="1"/>
</dbReference>
<evidence type="ECO:0000256" key="2">
    <source>
        <dbReference type="SAM" id="MobiDB-lite"/>
    </source>
</evidence>
<dbReference type="InterPro" id="IPR021104">
    <property type="entry name" value="KfrA_DNA-bd_N"/>
</dbReference>
<dbReference type="GO" id="GO:0003677">
    <property type="term" value="F:DNA binding"/>
    <property type="evidence" value="ECO:0007669"/>
    <property type="project" value="UniProtKB-KW"/>
</dbReference>
<feature type="coiled-coil region" evidence="1">
    <location>
        <begin position="91"/>
        <end position="311"/>
    </location>
</feature>
<comment type="caution">
    <text evidence="4">The sequence shown here is derived from an EMBL/GenBank/DDBJ whole genome shotgun (WGS) entry which is preliminary data.</text>
</comment>
<protein>
    <submittedName>
        <fullName evidence="4">DNA-binding protein</fullName>
    </submittedName>
</protein>
<reference evidence="4" key="2">
    <citation type="submission" date="2022-08" db="EMBL/GenBank/DDBJ databases">
        <authorList>
            <person name="Iruegas-Bocardo F."/>
            <person name="Weisberg A.J."/>
            <person name="Riutta E.R."/>
            <person name="Kilday K."/>
            <person name="Bonkowski J.C."/>
            <person name="Creswell T."/>
            <person name="Daughtrey M.L."/>
            <person name="Rane K."/>
            <person name="Grunwald N.J."/>
            <person name="Chang J.H."/>
            <person name="Putnam M.L."/>
        </authorList>
    </citation>
    <scope>NUCLEOTIDE SEQUENCE</scope>
    <source>
        <strain evidence="4">22-338</strain>
    </source>
</reference>
<keyword evidence="1" id="KW-0175">Coiled coil</keyword>
<evidence type="ECO:0000259" key="3">
    <source>
        <dbReference type="Pfam" id="PF11740"/>
    </source>
</evidence>
<dbReference type="RefSeq" id="WP_012438445.1">
    <property type="nucleotide sequence ID" value="NZ_CP168180.1"/>
</dbReference>
<evidence type="ECO:0000313" key="4">
    <source>
        <dbReference type="EMBL" id="MDC8640303.1"/>
    </source>
</evidence>
<keyword evidence="4" id="KW-0238">DNA-binding</keyword>
<evidence type="ECO:0000256" key="1">
    <source>
        <dbReference type="SAM" id="Coils"/>
    </source>
</evidence>
<organism evidence="4 5">
    <name type="scientific">Xanthomonas hortorum pv. hederae</name>
    <dbReference type="NCBI Taxonomy" id="453603"/>
    <lineage>
        <taxon>Bacteria</taxon>
        <taxon>Pseudomonadati</taxon>
        <taxon>Pseudomonadota</taxon>
        <taxon>Gammaproteobacteria</taxon>
        <taxon>Lysobacterales</taxon>
        <taxon>Lysobacteraceae</taxon>
        <taxon>Xanthomonas</taxon>
    </lineage>
</organism>